<dbReference type="GO" id="GO:0051082">
    <property type="term" value="F:unfolded protein binding"/>
    <property type="evidence" value="ECO:0000318"/>
    <property type="project" value="GO_Central"/>
</dbReference>
<proteinExistence type="inferred from homology"/>
<evidence type="ECO:0000256" key="7">
    <source>
        <dbReference type="SAM" id="MobiDB-lite"/>
    </source>
</evidence>
<dbReference type="HOGENOM" id="CLU_046495_0_0_1"/>
<dbReference type="RefSeq" id="XP_009022949.1">
    <property type="nucleotide sequence ID" value="XM_009024701.1"/>
</dbReference>
<dbReference type="SUPFAM" id="SSF101391">
    <property type="entry name" value="Hsp90 co-chaperone CDC37"/>
    <property type="match status" value="1"/>
</dbReference>
<dbReference type="OrthoDB" id="440202at2759"/>
<comment type="subcellular location">
    <subcellularLocation>
        <location evidence="1">Cytoplasm</location>
    </subcellularLocation>
</comment>
<dbReference type="OMA" id="AEQCIII"/>
<evidence type="ECO:0000259" key="8">
    <source>
        <dbReference type="SMART" id="SM01069"/>
    </source>
</evidence>
<dbReference type="PANTHER" id="PTHR12800">
    <property type="entry name" value="CDC37-RELATED"/>
    <property type="match status" value="1"/>
</dbReference>
<dbReference type="Gene3D" id="6.10.140.250">
    <property type="match status" value="1"/>
</dbReference>
<evidence type="ECO:0000313" key="11">
    <source>
        <dbReference type="EMBL" id="ESN99042.1"/>
    </source>
</evidence>
<feature type="domain" description="Cdc37 C-terminal" evidence="8">
    <location>
        <begin position="293"/>
        <end position="389"/>
    </location>
</feature>
<keyword evidence="13" id="KW-1185">Reference proteome</keyword>
<dbReference type="SMART" id="SM01069">
    <property type="entry name" value="CDC37_C"/>
    <property type="match status" value="1"/>
</dbReference>
<dbReference type="InParanoid" id="T1FQJ1"/>
<keyword evidence="6" id="KW-0175">Coiled coil</keyword>
<evidence type="ECO:0000313" key="13">
    <source>
        <dbReference type="Proteomes" id="UP000015101"/>
    </source>
</evidence>
<organism evidence="12 13">
    <name type="scientific">Helobdella robusta</name>
    <name type="common">Californian leech</name>
    <dbReference type="NCBI Taxonomy" id="6412"/>
    <lineage>
        <taxon>Eukaryota</taxon>
        <taxon>Metazoa</taxon>
        <taxon>Spiralia</taxon>
        <taxon>Lophotrochozoa</taxon>
        <taxon>Annelida</taxon>
        <taxon>Clitellata</taxon>
        <taxon>Hirudinea</taxon>
        <taxon>Rhynchobdellida</taxon>
        <taxon>Glossiphoniidae</taxon>
        <taxon>Helobdella</taxon>
    </lineage>
</organism>
<dbReference type="STRING" id="6412.T1FQJ1"/>
<dbReference type="GO" id="GO:0031072">
    <property type="term" value="F:heat shock protein binding"/>
    <property type="evidence" value="ECO:0000318"/>
    <property type="project" value="GO_Central"/>
</dbReference>
<reference evidence="13" key="1">
    <citation type="submission" date="2012-12" db="EMBL/GenBank/DDBJ databases">
        <authorList>
            <person name="Hellsten U."/>
            <person name="Grimwood J."/>
            <person name="Chapman J.A."/>
            <person name="Shapiro H."/>
            <person name="Aerts A."/>
            <person name="Otillar R.P."/>
            <person name="Terry A.Y."/>
            <person name="Boore J.L."/>
            <person name="Simakov O."/>
            <person name="Marletaz F."/>
            <person name="Cho S.-J."/>
            <person name="Edsinger-Gonzales E."/>
            <person name="Havlak P."/>
            <person name="Kuo D.-H."/>
            <person name="Larsson T."/>
            <person name="Lv J."/>
            <person name="Arendt D."/>
            <person name="Savage R."/>
            <person name="Osoegawa K."/>
            <person name="de Jong P."/>
            <person name="Lindberg D.R."/>
            <person name="Seaver E.C."/>
            <person name="Weisblat D.A."/>
            <person name="Putnam N.H."/>
            <person name="Grigoriev I.V."/>
            <person name="Rokhsar D.S."/>
        </authorList>
    </citation>
    <scope>NUCLEOTIDE SEQUENCE</scope>
</reference>
<feature type="coiled-coil region" evidence="6">
    <location>
        <begin position="45"/>
        <end position="117"/>
    </location>
</feature>
<dbReference type="FunCoup" id="T1FQJ1">
    <property type="interactions" value="1789"/>
</dbReference>
<evidence type="ECO:0000256" key="6">
    <source>
        <dbReference type="SAM" id="Coils"/>
    </source>
</evidence>
<dbReference type="eggNOG" id="KOG2260">
    <property type="taxonomic scope" value="Eukaryota"/>
</dbReference>
<keyword evidence="3" id="KW-0963">Cytoplasm</keyword>
<dbReference type="SMART" id="SM01071">
    <property type="entry name" value="CDC37_N"/>
    <property type="match status" value="1"/>
</dbReference>
<dbReference type="GO" id="GO:0005737">
    <property type="term" value="C:cytoplasm"/>
    <property type="evidence" value="ECO:0000318"/>
    <property type="project" value="GO_Central"/>
</dbReference>
<dbReference type="FunFam" id="1.20.58.610:FF:000001">
    <property type="entry name" value="Hsp90 co-chaperone Cdc37-like 1"/>
    <property type="match status" value="1"/>
</dbReference>
<dbReference type="EnsemblMetazoa" id="HelroT188986">
    <property type="protein sequence ID" value="HelroP188986"/>
    <property type="gene ID" value="HelroG188986"/>
</dbReference>
<reference evidence="11 13" key="2">
    <citation type="journal article" date="2013" name="Nature">
        <title>Insights into bilaterian evolution from three spiralian genomes.</title>
        <authorList>
            <person name="Simakov O."/>
            <person name="Marletaz F."/>
            <person name="Cho S.J."/>
            <person name="Edsinger-Gonzales E."/>
            <person name="Havlak P."/>
            <person name="Hellsten U."/>
            <person name="Kuo D.H."/>
            <person name="Larsson T."/>
            <person name="Lv J."/>
            <person name="Arendt D."/>
            <person name="Savage R."/>
            <person name="Osoegawa K."/>
            <person name="de Jong P."/>
            <person name="Grimwood J."/>
            <person name="Chapman J.A."/>
            <person name="Shapiro H."/>
            <person name="Aerts A."/>
            <person name="Otillar R.P."/>
            <person name="Terry A.Y."/>
            <person name="Boore J.L."/>
            <person name="Grigoriev I.V."/>
            <person name="Lindberg D.R."/>
            <person name="Seaver E.C."/>
            <person name="Weisblat D.A."/>
            <person name="Putnam N.H."/>
            <person name="Rokhsar D.S."/>
        </authorList>
    </citation>
    <scope>NUCLEOTIDE SEQUENCE</scope>
</reference>
<feature type="region of interest" description="Disordered" evidence="7">
    <location>
        <begin position="361"/>
        <end position="391"/>
    </location>
</feature>
<reference evidence="12" key="3">
    <citation type="submission" date="2015-06" db="UniProtKB">
        <authorList>
            <consortium name="EnsemblMetazoa"/>
        </authorList>
    </citation>
    <scope>IDENTIFICATION</scope>
</reference>
<dbReference type="InterPro" id="IPR013873">
    <property type="entry name" value="Cdc37_C"/>
</dbReference>
<evidence type="ECO:0000256" key="2">
    <source>
        <dbReference type="ARBA" id="ARBA00006222"/>
    </source>
</evidence>
<evidence type="ECO:0000256" key="3">
    <source>
        <dbReference type="ARBA" id="ARBA00022490"/>
    </source>
</evidence>
<evidence type="ECO:0000259" key="9">
    <source>
        <dbReference type="SMART" id="SM01070"/>
    </source>
</evidence>
<dbReference type="AlphaFoldDB" id="T1FQJ1"/>
<feature type="domain" description="Cdc37 N-terminal" evidence="10">
    <location>
        <begin position="6"/>
        <end position="133"/>
    </location>
</feature>
<dbReference type="Pfam" id="PF03234">
    <property type="entry name" value="CDC37_N"/>
    <property type="match status" value="1"/>
</dbReference>
<dbReference type="GO" id="GO:0019901">
    <property type="term" value="F:protein kinase binding"/>
    <property type="evidence" value="ECO:0007669"/>
    <property type="project" value="InterPro"/>
</dbReference>
<dbReference type="GO" id="GO:0051087">
    <property type="term" value="F:protein-folding chaperone binding"/>
    <property type="evidence" value="ECO:0000318"/>
    <property type="project" value="GO_Central"/>
</dbReference>
<dbReference type="GO" id="GO:0050821">
    <property type="term" value="P:protein stabilization"/>
    <property type="evidence" value="ECO:0000318"/>
    <property type="project" value="GO_Central"/>
</dbReference>
<dbReference type="EMBL" id="KB097143">
    <property type="protein sequence ID" value="ESN99042.1"/>
    <property type="molecule type" value="Genomic_DNA"/>
</dbReference>
<dbReference type="KEGG" id="hro:HELRODRAFT_188986"/>
<evidence type="ECO:0000259" key="10">
    <source>
        <dbReference type="SMART" id="SM01071"/>
    </source>
</evidence>
<dbReference type="InterPro" id="IPR038189">
    <property type="entry name" value="Cdc37_Hsp90-bd_sf"/>
</dbReference>
<evidence type="ECO:0000256" key="1">
    <source>
        <dbReference type="ARBA" id="ARBA00004496"/>
    </source>
</evidence>
<dbReference type="InterPro" id="IPR013874">
    <property type="entry name" value="Cdc37_Hsp90-bd"/>
</dbReference>
<dbReference type="InterPro" id="IPR013855">
    <property type="entry name" value="Cdc37_N_dom"/>
</dbReference>
<evidence type="ECO:0000256" key="5">
    <source>
        <dbReference type="ARBA" id="ARBA00031396"/>
    </source>
</evidence>
<sequence length="391" mass="45753">MSSKGKLDYSKWDHIEISDDEDDTHPNIDTPSLFRWRHQARLERMEKEKQEKEEFQKGKLDHQQKLLSIRSKIKDAESGDKSISEDVSKLKLELSELEKQEAEWKAKEEDLMKKEKLTPLNIDTICKEGKSKTIINKDEPRKKDNLTEDEKIDRQQKFTKENEQLIKKFGMLKRYDDSQEFLTANPHLVCEETANYLVIWCINLEVEEKKDLMNHVAHQTIVMQFILELAKSLDVDPRSCIRAFFSRIKLAEKQYTDGFNDELDSFKDRVRKRAQAKLEEVMKQVEEEERQKRLGPGGLDPVEVFESLPDCIQKNAQFQILKECFEKKDIAMLQDAVTKLPKEEAEYHIKRCIDSGLWVPDAKSSKVPEESEEAGEDEIYSEASEAHDKVQ</sequence>
<dbReference type="Pfam" id="PF08565">
    <property type="entry name" value="CDC37_M"/>
    <property type="match status" value="1"/>
</dbReference>
<dbReference type="GO" id="GO:0006457">
    <property type="term" value="P:protein folding"/>
    <property type="evidence" value="ECO:0000318"/>
    <property type="project" value="GO_Central"/>
</dbReference>
<comment type="similarity">
    <text evidence="2">Belongs to the CDC37 family.</text>
</comment>
<keyword evidence="4" id="KW-0143">Chaperone</keyword>
<dbReference type="PANTHER" id="PTHR12800:SF4">
    <property type="entry name" value="HSP90 CO-CHAPERONE CDC37"/>
    <property type="match status" value="1"/>
</dbReference>
<protein>
    <recommendedName>
        <fullName evidence="5">Hsp90 chaperone protein kinase-targeting subunit</fullName>
    </recommendedName>
</protein>
<evidence type="ECO:0000313" key="12">
    <source>
        <dbReference type="EnsemblMetazoa" id="HelroP188986"/>
    </source>
</evidence>
<dbReference type="InterPro" id="IPR004918">
    <property type="entry name" value="Cdc37"/>
</dbReference>
<dbReference type="CTD" id="20211088"/>
<dbReference type="SMART" id="SM01070">
    <property type="entry name" value="CDC37_M"/>
    <property type="match status" value="1"/>
</dbReference>
<dbReference type="EMBL" id="AMQM01001102">
    <property type="status" value="NOT_ANNOTATED_CDS"/>
    <property type="molecule type" value="Genomic_DNA"/>
</dbReference>
<name>T1FQJ1_HELRO</name>
<feature type="domain" description="Cdc37 Hsp90 binding" evidence="9">
    <location>
        <begin position="131"/>
        <end position="289"/>
    </location>
</feature>
<gene>
    <name evidence="12" type="primary">20211088</name>
    <name evidence="11" type="ORF">HELRODRAFT_188986</name>
</gene>
<feature type="compositionally biased region" description="Acidic residues" evidence="7">
    <location>
        <begin position="370"/>
        <end position="380"/>
    </location>
</feature>
<accession>T1FQJ1</accession>
<dbReference type="Proteomes" id="UP000015101">
    <property type="component" value="Unassembled WGS sequence"/>
</dbReference>
<evidence type="ECO:0000256" key="4">
    <source>
        <dbReference type="ARBA" id="ARBA00023186"/>
    </source>
</evidence>
<dbReference type="GeneID" id="20211088"/>
<dbReference type="Pfam" id="PF08564">
    <property type="entry name" value="CDC37_C"/>
    <property type="match status" value="1"/>
</dbReference>
<dbReference type="Gene3D" id="1.20.58.610">
    <property type="entry name" value="Cdc37, Hsp90 binding domain"/>
    <property type="match status" value="1"/>
</dbReference>